<dbReference type="SUPFAM" id="SSF49464">
    <property type="entry name" value="Carboxypeptidase regulatory domain-like"/>
    <property type="match status" value="1"/>
</dbReference>
<feature type="chain" id="PRO_5017209008" description="Copper amine oxidase-like N-terminal domain-containing protein" evidence="2">
    <location>
        <begin position="31"/>
        <end position="605"/>
    </location>
</feature>
<dbReference type="Gene3D" id="3.30.457.10">
    <property type="entry name" value="Copper amine oxidase-like, N-terminal domain"/>
    <property type="match status" value="1"/>
</dbReference>
<reference evidence="4 5" key="1">
    <citation type="journal article" date="2007" name="Int. J. Syst. Evol. Microbiol.">
        <title>Paenibacillus ginsengarvi sp. nov., isolated from soil from ginseng cultivation.</title>
        <authorList>
            <person name="Yoon M.H."/>
            <person name="Ten L.N."/>
            <person name="Im W.T."/>
        </authorList>
    </citation>
    <scope>NUCLEOTIDE SEQUENCE [LARGE SCALE GENOMIC DNA]</scope>
    <source>
        <strain evidence="4 5">KCTC 13059</strain>
    </source>
</reference>
<feature type="compositionally biased region" description="Pro residues" evidence="1">
    <location>
        <begin position="201"/>
        <end position="223"/>
    </location>
</feature>
<evidence type="ECO:0000256" key="1">
    <source>
        <dbReference type="SAM" id="MobiDB-lite"/>
    </source>
</evidence>
<evidence type="ECO:0000313" key="5">
    <source>
        <dbReference type="Proteomes" id="UP000282311"/>
    </source>
</evidence>
<evidence type="ECO:0000313" key="4">
    <source>
        <dbReference type="EMBL" id="RKN66042.1"/>
    </source>
</evidence>
<dbReference type="Pfam" id="PF07833">
    <property type="entry name" value="Cu_amine_oxidN1"/>
    <property type="match status" value="1"/>
</dbReference>
<feature type="domain" description="Copper amine oxidase-like N-terminal" evidence="3">
    <location>
        <begin position="238"/>
        <end position="343"/>
    </location>
</feature>
<dbReference type="InterPro" id="IPR012854">
    <property type="entry name" value="Cu_amine_oxidase-like_N"/>
</dbReference>
<proteinExistence type="predicted"/>
<feature type="region of interest" description="Disordered" evidence="1">
    <location>
        <begin position="193"/>
        <end position="225"/>
    </location>
</feature>
<dbReference type="InterPro" id="IPR008969">
    <property type="entry name" value="CarboxyPept-like_regulatory"/>
</dbReference>
<feature type="compositionally biased region" description="Pro residues" evidence="1">
    <location>
        <begin position="360"/>
        <end position="375"/>
    </location>
</feature>
<dbReference type="AlphaFoldDB" id="A0A3B0B0F8"/>
<feature type="region of interest" description="Disordered" evidence="1">
    <location>
        <begin position="354"/>
        <end position="375"/>
    </location>
</feature>
<dbReference type="RefSeq" id="WP_120751296.1">
    <property type="nucleotide sequence ID" value="NZ_RBAH01000035.1"/>
</dbReference>
<dbReference type="InterPro" id="IPR036582">
    <property type="entry name" value="Mao_N_sf"/>
</dbReference>
<dbReference type="EMBL" id="RBAH01000035">
    <property type="protein sequence ID" value="RKN66042.1"/>
    <property type="molecule type" value="Genomic_DNA"/>
</dbReference>
<dbReference type="SUPFAM" id="SSF55383">
    <property type="entry name" value="Copper amine oxidase, domain N"/>
    <property type="match status" value="1"/>
</dbReference>
<gene>
    <name evidence="4" type="ORF">D7M11_31705</name>
</gene>
<feature type="signal peptide" evidence="2">
    <location>
        <begin position="1"/>
        <end position="30"/>
    </location>
</feature>
<evidence type="ECO:0000259" key="3">
    <source>
        <dbReference type="Pfam" id="PF07833"/>
    </source>
</evidence>
<evidence type="ECO:0000256" key="2">
    <source>
        <dbReference type="SAM" id="SignalP"/>
    </source>
</evidence>
<accession>A0A3B0B0F8</accession>
<keyword evidence="2" id="KW-0732">Signal</keyword>
<comment type="caution">
    <text evidence="4">The sequence shown here is derived from an EMBL/GenBank/DDBJ whole genome shotgun (WGS) entry which is preliminary data.</text>
</comment>
<keyword evidence="5" id="KW-1185">Reference proteome</keyword>
<sequence length="605" mass="65345">MRNIFGKRKQMAGIAIVLAGCIAFNGMAGAFGETPPEGVKIKEFSLLDTATDVVGSADFTPEGKKDGHFKLQLSLDKKTTINAVVLRSTDDYGKDNYQGVWRTNRVTTGWILGIVQDKTVTTASGIAHENIIINPGFRKDVKEPVGEFEGELTFNLYASDNGTIKETQHYVLEIETQQGTVISKPIKYKKPATAEGSAAPVPSPSPVQNPAPTPTPAPAPSPAPADEAKDIAIHVRFKGSELQFGDAQPVVKEGRTLVPFRPLFEALGFTVNWVEDGNARRAIGKKNGLSIELTIDSSQAMVNGKTVGLDVPAQIIDGRTMVPLRFVSENSGYRVAFSSSGNVWSIQIEEAVTDTSTPTDPVPTPTPAPIPDPVPAPIPTPAPSAGEVEPYIVKGYLRDAQGQPLSGVTIYADNQLFYDSNLGGVTDENGFYRIELAHLPTTWIMSTSFTRSYNGKDQRFYLRSDVDLPFAGSAGAIRHFTLKDVVGHIEIHPDFWSFDDNMPKLQMNDLEITLTPVGPLFDGSSGKSITARAGALPTGGHGVDRIPLGRYKISAVWKPEGHTPVPMLVKVKGSDKFVSSIDFDFQNPFGTASIFVNEFDIKPGS</sequence>
<protein>
    <recommendedName>
        <fullName evidence="3">Copper amine oxidase-like N-terminal domain-containing protein</fullName>
    </recommendedName>
</protein>
<dbReference type="PROSITE" id="PS51257">
    <property type="entry name" value="PROKAR_LIPOPROTEIN"/>
    <property type="match status" value="1"/>
</dbReference>
<dbReference type="OrthoDB" id="2379109at2"/>
<organism evidence="4 5">
    <name type="scientific">Paenibacillus ginsengarvi</name>
    <dbReference type="NCBI Taxonomy" id="400777"/>
    <lineage>
        <taxon>Bacteria</taxon>
        <taxon>Bacillati</taxon>
        <taxon>Bacillota</taxon>
        <taxon>Bacilli</taxon>
        <taxon>Bacillales</taxon>
        <taxon>Paenibacillaceae</taxon>
        <taxon>Paenibacillus</taxon>
    </lineage>
</organism>
<name>A0A3B0B0F8_9BACL</name>
<dbReference type="Proteomes" id="UP000282311">
    <property type="component" value="Unassembled WGS sequence"/>
</dbReference>